<dbReference type="STRING" id="451379.A0A0N5ANK1"/>
<proteinExistence type="inferred from homology"/>
<dbReference type="GO" id="GO:0051301">
    <property type="term" value="P:cell division"/>
    <property type="evidence" value="ECO:0007669"/>
    <property type="project" value="UniProtKB-KW"/>
</dbReference>
<evidence type="ECO:0000256" key="4">
    <source>
        <dbReference type="RuleBase" id="RU363120"/>
    </source>
</evidence>
<evidence type="ECO:0000256" key="5">
    <source>
        <dbReference type="SAM" id="MobiDB-lite"/>
    </source>
</evidence>
<dbReference type="WBParaSite" id="SMUV_0000618901-mRNA-1">
    <property type="protein sequence ID" value="SMUV_0000618901-mRNA-1"/>
    <property type="gene ID" value="SMUV_0000618901"/>
</dbReference>
<feature type="region of interest" description="Disordered" evidence="5">
    <location>
        <begin position="134"/>
        <end position="157"/>
    </location>
</feature>
<dbReference type="GO" id="GO:0005737">
    <property type="term" value="C:cytoplasm"/>
    <property type="evidence" value="ECO:0007669"/>
    <property type="project" value="UniProtKB-SubCell"/>
</dbReference>
<keyword evidence="4" id="KW-0132">Cell division</keyword>
<dbReference type="AlphaFoldDB" id="A0A0N5ANK1"/>
<accession>A0A0N5ANK1</accession>
<reference evidence="7" key="1">
    <citation type="submission" date="2017-02" db="UniProtKB">
        <authorList>
            <consortium name="WormBaseParasite"/>
        </authorList>
    </citation>
    <scope>IDENTIFICATION</scope>
</reference>
<protein>
    <submittedName>
        <fullName evidence="7">Regulator of atp-sensitive k+ channels alpha-endosulfine/arpp-19</fullName>
    </submittedName>
</protein>
<keyword evidence="4" id="KW-0963">Cytoplasm</keyword>
<dbReference type="PANTHER" id="PTHR10358:SF6">
    <property type="entry name" value="ENDOSULFINE, ISOFORM A"/>
    <property type="match status" value="1"/>
</dbReference>
<evidence type="ECO:0000256" key="2">
    <source>
        <dbReference type="ARBA" id="ARBA00022776"/>
    </source>
</evidence>
<feature type="region of interest" description="Disordered" evidence="5">
    <location>
        <begin position="60"/>
        <end position="83"/>
    </location>
</feature>
<dbReference type="InterPro" id="IPR006760">
    <property type="entry name" value="Endosulphine"/>
</dbReference>
<keyword evidence="3 4" id="KW-0650">Protein phosphatase inhibitor</keyword>
<dbReference type="Pfam" id="PF04667">
    <property type="entry name" value="Endosulfine"/>
    <property type="match status" value="1"/>
</dbReference>
<organism evidence="6 7">
    <name type="scientific">Syphacia muris</name>
    <dbReference type="NCBI Taxonomy" id="451379"/>
    <lineage>
        <taxon>Eukaryota</taxon>
        <taxon>Metazoa</taxon>
        <taxon>Ecdysozoa</taxon>
        <taxon>Nematoda</taxon>
        <taxon>Chromadorea</taxon>
        <taxon>Rhabditida</taxon>
        <taxon>Spirurina</taxon>
        <taxon>Oxyuridomorpha</taxon>
        <taxon>Oxyuroidea</taxon>
        <taxon>Oxyuridae</taxon>
        <taxon>Syphacia</taxon>
    </lineage>
</organism>
<keyword evidence="4" id="KW-0131">Cell cycle</keyword>
<dbReference type="PANTHER" id="PTHR10358">
    <property type="entry name" value="ENDOSULFINE"/>
    <property type="match status" value="1"/>
</dbReference>
<comment type="function">
    <text evidence="4">Protein phosphatase inhibitor that specifically inhibits protein phosphatase 2A (PP2A) during mitosis.</text>
</comment>
<comment type="subcellular location">
    <subcellularLocation>
        <location evidence="4">Cytoplasm</location>
    </subcellularLocation>
</comment>
<evidence type="ECO:0000256" key="1">
    <source>
        <dbReference type="ARBA" id="ARBA00010520"/>
    </source>
</evidence>
<dbReference type="Proteomes" id="UP000046393">
    <property type="component" value="Unplaced"/>
</dbReference>
<dbReference type="GO" id="GO:0004864">
    <property type="term" value="F:protein phosphatase inhibitor activity"/>
    <property type="evidence" value="ECO:0007669"/>
    <property type="project" value="UniProtKB-KW"/>
</dbReference>
<evidence type="ECO:0000256" key="3">
    <source>
        <dbReference type="ARBA" id="ARBA00023272"/>
    </source>
</evidence>
<evidence type="ECO:0000313" key="7">
    <source>
        <dbReference type="WBParaSite" id="SMUV_0000618901-mRNA-1"/>
    </source>
</evidence>
<name>A0A0N5ANK1_9BILA</name>
<comment type="similarity">
    <text evidence="1 4">Belongs to the endosulfine family.</text>
</comment>
<evidence type="ECO:0000313" key="6">
    <source>
        <dbReference type="Proteomes" id="UP000046393"/>
    </source>
</evidence>
<keyword evidence="6" id="KW-1185">Reference proteome</keyword>
<keyword evidence="2 4" id="KW-0498">Mitosis</keyword>
<feature type="compositionally biased region" description="Basic and acidic residues" evidence="5">
    <location>
        <begin position="148"/>
        <end position="157"/>
    </location>
</feature>
<sequence length="157" mass="17535">MRSEMCEEVIRPQQIATETLSVEKQQEQELMARLASNGRIAPKPKSVFLQKKLQHHRKFFDSGDYAMNKDKAKNPGTAPASSLPIHISAQPAVPTTPVAPATELNVEVATHDESLQIPRPDNVPQRKASIIYPSVHSKLSPQPHIHHEKHDEAMSEQ</sequence>